<feature type="signal peptide" evidence="1">
    <location>
        <begin position="1"/>
        <end position="23"/>
    </location>
</feature>
<reference evidence="2 3" key="1">
    <citation type="submission" date="2017-10" db="EMBL/GenBank/DDBJ databases">
        <title>Novel microbial diversity and functional potential in the marine mammal oral microbiome.</title>
        <authorList>
            <person name="Dudek N.K."/>
            <person name="Sun C.L."/>
            <person name="Burstein D."/>
            <person name="Kantor R.S."/>
            <person name="Aliaga Goltsman D.S."/>
            <person name="Bik E.M."/>
            <person name="Thomas B.C."/>
            <person name="Banfield J.F."/>
            <person name="Relman D.A."/>
        </authorList>
    </citation>
    <scope>NUCLEOTIDE SEQUENCE [LARGE SCALE GENOMIC DNA]</scope>
    <source>
        <strain evidence="2">DOLJORAL78_47_16</strain>
    </source>
</reference>
<protein>
    <submittedName>
        <fullName evidence="2">Uncharacterized protein</fullName>
    </submittedName>
</protein>
<comment type="caution">
    <text evidence="2">The sequence shown here is derived from an EMBL/GenBank/DDBJ whole genome shotgun (WGS) entry which is preliminary data.</text>
</comment>
<dbReference type="Proteomes" id="UP000230821">
    <property type="component" value="Unassembled WGS sequence"/>
</dbReference>
<evidence type="ECO:0000313" key="2">
    <source>
        <dbReference type="EMBL" id="PIE33501.1"/>
    </source>
</evidence>
<dbReference type="EMBL" id="PDSK01000097">
    <property type="protein sequence ID" value="PIE33501.1"/>
    <property type="molecule type" value="Genomic_DNA"/>
</dbReference>
<accession>A0A2G6KCW6</accession>
<organism evidence="2 3">
    <name type="scientific">candidate division KSB3 bacterium</name>
    <dbReference type="NCBI Taxonomy" id="2044937"/>
    <lineage>
        <taxon>Bacteria</taxon>
        <taxon>candidate division KSB3</taxon>
    </lineage>
</organism>
<keyword evidence="1" id="KW-0732">Signal</keyword>
<dbReference type="AlphaFoldDB" id="A0A2G6KCW6"/>
<proteinExistence type="predicted"/>
<gene>
    <name evidence="2" type="ORF">CSA56_11280</name>
</gene>
<feature type="chain" id="PRO_5013821858" evidence="1">
    <location>
        <begin position="24"/>
        <end position="203"/>
    </location>
</feature>
<evidence type="ECO:0000313" key="3">
    <source>
        <dbReference type="Proteomes" id="UP000230821"/>
    </source>
</evidence>
<name>A0A2G6KCW6_9BACT</name>
<sequence length="203" mass="23630">MKKPAVSLCWLFMLLGLTLPVFGQTDGVVPEIPHYFAVAFEQNGRLIPISNHQVVLEKKSFSIVLYFKQPENVLVNASFTADSYNQARSGASFDNIKGFSDLGMAEEPFNPNTLLMLSNYAPHYWYYENNANHRFNDVKSKNGILICRRIVGQIMYRDTNRKHVSIKDMTETTLYLVFMRTQWTQGFRQQIEKQREFIKVIFR</sequence>
<evidence type="ECO:0000256" key="1">
    <source>
        <dbReference type="SAM" id="SignalP"/>
    </source>
</evidence>